<sequence length="99" mass="10145">MSNESGAGVLAVFKAAPHATEEDFAKVIDAELARAKELVGQGVIAHGYHRADCVGAALVLDAGTVEAAREIIATFPAVAAGLIDTEAVIPLVPLQLPQD</sequence>
<dbReference type="Proteomes" id="UP001212821">
    <property type="component" value="Chromosome"/>
</dbReference>
<keyword evidence="2" id="KW-1185">Reference proteome</keyword>
<dbReference type="EMBL" id="CP115450">
    <property type="protein sequence ID" value="WBP84825.1"/>
    <property type="molecule type" value="Genomic_DNA"/>
</dbReference>
<reference evidence="2" key="1">
    <citation type="submission" date="2022-12" db="EMBL/GenBank/DDBJ databases">
        <authorList>
            <person name="Mo P."/>
        </authorList>
    </citation>
    <scope>NUCLEOTIDE SEQUENCE [LARGE SCALE GENOMIC DNA]</scope>
    <source>
        <strain evidence="2">HUAS 3-15</strain>
    </source>
</reference>
<dbReference type="RefSeq" id="WP_270140338.1">
    <property type="nucleotide sequence ID" value="NZ_CP115450.1"/>
</dbReference>
<dbReference type="InterPro" id="IPR011008">
    <property type="entry name" value="Dimeric_a/b-barrel"/>
</dbReference>
<accession>A0ABY7PWM3</accession>
<gene>
    <name evidence="1" type="ORF">O1G21_02485</name>
</gene>
<evidence type="ECO:0000313" key="2">
    <source>
        <dbReference type="Proteomes" id="UP001212821"/>
    </source>
</evidence>
<evidence type="ECO:0008006" key="3">
    <source>
        <dbReference type="Google" id="ProtNLM"/>
    </source>
</evidence>
<evidence type="ECO:0000313" key="1">
    <source>
        <dbReference type="EMBL" id="WBP84825.1"/>
    </source>
</evidence>
<protein>
    <recommendedName>
        <fullName evidence="3">Muconolactone isomerase domain-containing protein</fullName>
    </recommendedName>
</protein>
<dbReference type="Gene3D" id="3.30.70.1060">
    <property type="entry name" value="Dimeric alpha+beta barrel"/>
    <property type="match status" value="1"/>
</dbReference>
<organism evidence="1 2">
    <name type="scientific">Kitasatospora cathayae</name>
    <dbReference type="NCBI Taxonomy" id="3004092"/>
    <lineage>
        <taxon>Bacteria</taxon>
        <taxon>Bacillati</taxon>
        <taxon>Actinomycetota</taxon>
        <taxon>Actinomycetes</taxon>
        <taxon>Kitasatosporales</taxon>
        <taxon>Streptomycetaceae</taxon>
        <taxon>Kitasatospora</taxon>
    </lineage>
</organism>
<proteinExistence type="predicted"/>
<dbReference type="SUPFAM" id="SSF54909">
    <property type="entry name" value="Dimeric alpha+beta barrel"/>
    <property type="match status" value="1"/>
</dbReference>
<name>A0ABY7PWM3_9ACTN</name>